<sequence length="211" mass="23793">MKKIGLLLLLFPVLGSCQNMNSKTMEIKQIKNMENASNTAILAAGCFWCVEAPLLLLDGVDTVVSGYIGGHVANPNYAQVSAGNTGHAEAVMIKFDPSKISYDGLLEAFFLVHDPTQLNRQGNDIGTQYRSAIFPLDEEQEKKARYYIEKLNEAKAYDEAIVTTIEKATEFYKAEDYHQNYYALNPNEMYCRLVIKPKMDKFKKVFADKLK</sequence>
<dbReference type="Pfam" id="PF01625">
    <property type="entry name" value="PMSR"/>
    <property type="match status" value="1"/>
</dbReference>
<dbReference type="EC" id="1.8.4.11" evidence="4"/>
<evidence type="ECO:0000256" key="3">
    <source>
        <dbReference type="ARBA" id="ARBA00048782"/>
    </source>
</evidence>
<dbReference type="InterPro" id="IPR002569">
    <property type="entry name" value="Met_Sox_Rdtase_MsrA_dom"/>
</dbReference>
<dbReference type="PROSITE" id="PS51257">
    <property type="entry name" value="PROKAR_LIPOPROTEIN"/>
    <property type="match status" value="1"/>
</dbReference>
<organism evidence="6 7">
    <name type="scientific">Sphingobacterium olei</name>
    <dbReference type="NCBI Taxonomy" id="2571155"/>
    <lineage>
        <taxon>Bacteria</taxon>
        <taxon>Pseudomonadati</taxon>
        <taxon>Bacteroidota</taxon>
        <taxon>Sphingobacteriia</taxon>
        <taxon>Sphingobacteriales</taxon>
        <taxon>Sphingobacteriaceae</taxon>
        <taxon>Sphingobacterium</taxon>
    </lineage>
</organism>
<dbReference type="NCBIfam" id="TIGR00401">
    <property type="entry name" value="msrA"/>
    <property type="match status" value="1"/>
</dbReference>
<accession>A0A4U0NC59</accession>
<comment type="catalytic activity">
    <reaction evidence="3 4">
        <text>[thioredoxin]-disulfide + L-methionine + H2O = L-methionine (S)-S-oxide + [thioredoxin]-dithiol</text>
        <dbReference type="Rhea" id="RHEA:19993"/>
        <dbReference type="Rhea" id="RHEA-COMP:10698"/>
        <dbReference type="Rhea" id="RHEA-COMP:10700"/>
        <dbReference type="ChEBI" id="CHEBI:15377"/>
        <dbReference type="ChEBI" id="CHEBI:29950"/>
        <dbReference type="ChEBI" id="CHEBI:50058"/>
        <dbReference type="ChEBI" id="CHEBI:57844"/>
        <dbReference type="ChEBI" id="CHEBI:58772"/>
        <dbReference type="EC" id="1.8.4.11"/>
    </reaction>
</comment>
<proteinExistence type="inferred from homology"/>
<dbReference type="SUPFAM" id="SSF55068">
    <property type="entry name" value="Peptide methionine sulfoxide reductase"/>
    <property type="match status" value="1"/>
</dbReference>
<evidence type="ECO:0000256" key="4">
    <source>
        <dbReference type="HAMAP-Rule" id="MF_01401"/>
    </source>
</evidence>
<evidence type="ECO:0000259" key="5">
    <source>
        <dbReference type="Pfam" id="PF01625"/>
    </source>
</evidence>
<dbReference type="PANTHER" id="PTHR43774">
    <property type="entry name" value="PEPTIDE METHIONINE SULFOXIDE REDUCTASE"/>
    <property type="match status" value="1"/>
</dbReference>
<evidence type="ECO:0000256" key="2">
    <source>
        <dbReference type="ARBA" id="ARBA00047806"/>
    </source>
</evidence>
<dbReference type="PANTHER" id="PTHR43774:SF1">
    <property type="entry name" value="PEPTIDE METHIONINE SULFOXIDE REDUCTASE MSRA 2"/>
    <property type="match status" value="1"/>
</dbReference>
<evidence type="ECO:0000313" key="7">
    <source>
        <dbReference type="Proteomes" id="UP000306808"/>
    </source>
</evidence>
<evidence type="ECO:0000256" key="1">
    <source>
        <dbReference type="ARBA" id="ARBA00023002"/>
    </source>
</evidence>
<keyword evidence="1 4" id="KW-0560">Oxidoreductase</keyword>
<protein>
    <recommendedName>
        <fullName evidence="4">Peptide methionine sulfoxide reductase MsrA</fullName>
        <shortName evidence="4">Protein-methionine-S-oxide reductase</shortName>
        <ecNumber evidence="4">1.8.4.11</ecNumber>
    </recommendedName>
    <alternativeName>
        <fullName evidence="4">Peptide-methionine (S)-S-oxide reductase</fullName>
        <shortName evidence="4">Peptide Met(O) reductase</shortName>
    </alternativeName>
</protein>
<comment type="function">
    <text evidence="4">Has an important function as a repair enzyme for proteins that have been inactivated by oxidation. Catalyzes the reversible oxidation-reduction of methionine sulfoxide in proteins to methionine.</text>
</comment>
<dbReference type="GO" id="GO:0033744">
    <property type="term" value="F:L-methionine:thioredoxin-disulfide S-oxidoreductase activity"/>
    <property type="evidence" value="ECO:0007669"/>
    <property type="project" value="RHEA"/>
</dbReference>
<gene>
    <name evidence="4 6" type="primary">msrA</name>
    <name evidence="6" type="ORF">FAZ15_20570</name>
</gene>
<feature type="active site" evidence="4">
    <location>
        <position position="46"/>
    </location>
</feature>
<comment type="catalytic activity">
    <reaction evidence="2 4">
        <text>L-methionyl-[protein] + [thioredoxin]-disulfide + H2O = L-methionyl-(S)-S-oxide-[protein] + [thioredoxin]-dithiol</text>
        <dbReference type="Rhea" id="RHEA:14217"/>
        <dbReference type="Rhea" id="RHEA-COMP:10698"/>
        <dbReference type="Rhea" id="RHEA-COMP:10700"/>
        <dbReference type="Rhea" id="RHEA-COMP:12313"/>
        <dbReference type="Rhea" id="RHEA-COMP:12315"/>
        <dbReference type="ChEBI" id="CHEBI:15377"/>
        <dbReference type="ChEBI" id="CHEBI:16044"/>
        <dbReference type="ChEBI" id="CHEBI:29950"/>
        <dbReference type="ChEBI" id="CHEBI:44120"/>
        <dbReference type="ChEBI" id="CHEBI:50058"/>
        <dbReference type="EC" id="1.8.4.11"/>
    </reaction>
</comment>
<dbReference type="RefSeq" id="WP_136903251.1">
    <property type="nucleotide sequence ID" value="NZ_SUME01000011.1"/>
</dbReference>
<reference evidence="6 7" key="1">
    <citation type="submission" date="2019-04" db="EMBL/GenBank/DDBJ databases">
        <title>Sphingobacterium olei sp. nov., isolated from oil-contaminated soil.</title>
        <authorList>
            <person name="Liu B."/>
        </authorList>
    </citation>
    <scope>NUCLEOTIDE SEQUENCE [LARGE SCALE GENOMIC DNA]</scope>
    <source>
        <strain evidence="6 7">HAL-9</strain>
    </source>
</reference>
<name>A0A4U0NC59_9SPHI</name>
<dbReference type="OrthoDB" id="4174719at2"/>
<comment type="caution">
    <text evidence="6">The sequence shown here is derived from an EMBL/GenBank/DDBJ whole genome shotgun (WGS) entry which is preliminary data.</text>
</comment>
<feature type="domain" description="Peptide methionine sulphoxide reductase MsrA" evidence="5">
    <location>
        <begin position="39"/>
        <end position="191"/>
    </location>
</feature>
<dbReference type="GO" id="GO:0008113">
    <property type="term" value="F:peptide-methionine (S)-S-oxide reductase activity"/>
    <property type="evidence" value="ECO:0007669"/>
    <property type="project" value="UniProtKB-UniRule"/>
</dbReference>
<comment type="similarity">
    <text evidence="4">Belongs to the MsrA Met sulfoxide reductase family.</text>
</comment>
<dbReference type="EMBL" id="SUME01000011">
    <property type="protein sequence ID" value="TJZ51510.1"/>
    <property type="molecule type" value="Genomic_DNA"/>
</dbReference>
<dbReference type="Proteomes" id="UP000306808">
    <property type="component" value="Unassembled WGS sequence"/>
</dbReference>
<dbReference type="AlphaFoldDB" id="A0A4U0NC59"/>
<dbReference type="HAMAP" id="MF_01401">
    <property type="entry name" value="MsrA"/>
    <property type="match status" value="1"/>
</dbReference>
<keyword evidence="7" id="KW-1185">Reference proteome</keyword>
<dbReference type="InterPro" id="IPR036509">
    <property type="entry name" value="Met_Sox_Rdtase_MsrA_sf"/>
</dbReference>
<dbReference type="Gene3D" id="3.30.1060.10">
    <property type="entry name" value="Peptide methionine sulphoxide reductase MsrA"/>
    <property type="match status" value="1"/>
</dbReference>
<evidence type="ECO:0000313" key="6">
    <source>
        <dbReference type="EMBL" id="TJZ51510.1"/>
    </source>
</evidence>